<evidence type="ECO:0000313" key="2">
    <source>
        <dbReference type="Proteomes" id="UP000186917"/>
    </source>
</evidence>
<protein>
    <submittedName>
        <fullName evidence="1">Uncharacterized protein</fullName>
    </submittedName>
</protein>
<dbReference type="EMBL" id="FTOR01000015">
    <property type="protein sequence ID" value="SIT34270.1"/>
    <property type="molecule type" value="Genomic_DNA"/>
</dbReference>
<organism evidence="1 2">
    <name type="scientific">Filimonas lacunae</name>
    <dbReference type="NCBI Taxonomy" id="477680"/>
    <lineage>
        <taxon>Bacteria</taxon>
        <taxon>Pseudomonadati</taxon>
        <taxon>Bacteroidota</taxon>
        <taxon>Chitinophagia</taxon>
        <taxon>Chitinophagales</taxon>
        <taxon>Chitinophagaceae</taxon>
        <taxon>Filimonas</taxon>
    </lineage>
</organism>
<evidence type="ECO:0000313" key="1">
    <source>
        <dbReference type="EMBL" id="SIT34270.1"/>
    </source>
</evidence>
<accession>A0A173MBW6</accession>
<dbReference type="STRING" id="477680.SAMN05421788_11585"/>
<dbReference type="Proteomes" id="UP000186917">
    <property type="component" value="Unassembled WGS sequence"/>
</dbReference>
<dbReference type="KEGG" id="fln:FLA_1080"/>
<proteinExistence type="predicted"/>
<reference evidence="2" key="1">
    <citation type="submission" date="2017-01" db="EMBL/GenBank/DDBJ databases">
        <authorList>
            <person name="Varghese N."/>
            <person name="Submissions S."/>
        </authorList>
    </citation>
    <scope>NUCLEOTIDE SEQUENCE [LARGE SCALE GENOMIC DNA]</scope>
    <source>
        <strain evidence="2">DSM 21054</strain>
    </source>
</reference>
<dbReference type="AlphaFoldDB" id="A0A173MBW6"/>
<gene>
    <name evidence="1" type="ORF">SAMN05421788_11585</name>
</gene>
<name>A0A173MBW6_9BACT</name>
<keyword evidence="2" id="KW-1185">Reference proteome</keyword>
<sequence length="93" mass="11068">MKSKVIKLPRWSENEPHLTNDESRISIAKCRQILEEEGEELSDEDILKIRDFFYRLAAIGLEEYQYSKQHARLIYLEQHKITENEKGDYLRAG</sequence>
<dbReference type="RefSeq" id="WP_076382649.1">
    <property type="nucleotide sequence ID" value="NZ_AP017422.1"/>
</dbReference>